<keyword evidence="11" id="KW-0443">Lipid metabolism</keyword>
<dbReference type="EC" id="2.7.1.36" evidence="3"/>
<comment type="caution">
    <text evidence="14">The sequence shown here is derived from an EMBL/GenBank/DDBJ whole genome shotgun (WGS) entry which is preliminary data.</text>
</comment>
<dbReference type="AlphaFoldDB" id="A0A2M7QE80"/>
<evidence type="ECO:0000313" key="14">
    <source>
        <dbReference type="EMBL" id="PIY69524.1"/>
    </source>
</evidence>
<name>A0A2M7QE80_9BACT</name>
<dbReference type="GO" id="GO:0005524">
    <property type="term" value="F:ATP binding"/>
    <property type="evidence" value="ECO:0007669"/>
    <property type="project" value="UniProtKB-KW"/>
</dbReference>
<sequence length="310" mass="34161">MYLAYSSPGRVYLSGEHAVVYGKPALVTAINLRLTVTVEEGKKETKTSFIQIIKVVQQYLTSKKITHSDKSIHLSVKSNIPVGRGLGSSAALSVAAAAALLEFYTGKENSSEEINNCAYRIEKLFHLHPSGVDVSASCFGGLIYYRKEFEFLKNISRLNLKIPKNISDKLILIDTGHPIESTGQMVEMVGTRYNKETSRVEKLLNQIEKNVKQLVVSLMKEDVAFFKKTISENQKALVDLGVVSKKAVGILKYLEKLGVGKITGGGGLKKGSGFILFYAEDLEGLKNHLEISKIPYIPFSPTLEGCKKEL</sequence>
<feature type="domain" description="GHMP kinase N-terminal" evidence="13">
    <location>
        <begin position="55"/>
        <end position="141"/>
    </location>
</feature>
<keyword evidence="6" id="KW-0808">Transferase</keyword>
<comment type="subcellular location">
    <subcellularLocation>
        <location evidence="1">Cytoplasm</location>
    </subcellularLocation>
</comment>
<dbReference type="UniPathway" id="UPA00057">
    <property type="reaction ID" value="UER00098"/>
</dbReference>
<reference evidence="15" key="1">
    <citation type="submission" date="2017-09" db="EMBL/GenBank/DDBJ databases">
        <title>Depth-based differentiation of microbial function through sediment-hosted aquifers and enrichment of novel symbionts in the deep terrestrial subsurface.</title>
        <authorList>
            <person name="Probst A.J."/>
            <person name="Ladd B."/>
            <person name="Jarett J.K."/>
            <person name="Geller-Mcgrath D.E."/>
            <person name="Sieber C.M.K."/>
            <person name="Emerson J.B."/>
            <person name="Anantharaman K."/>
            <person name="Thomas B.C."/>
            <person name="Malmstrom R."/>
            <person name="Stieglmeier M."/>
            <person name="Klingl A."/>
            <person name="Woyke T."/>
            <person name="Ryan C.M."/>
            <person name="Banfield J.F."/>
        </authorList>
    </citation>
    <scope>NUCLEOTIDE SEQUENCE [LARGE SCALE GENOMIC DNA]</scope>
</reference>
<dbReference type="GO" id="GO:0005829">
    <property type="term" value="C:cytosol"/>
    <property type="evidence" value="ECO:0007669"/>
    <property type="project" value="TreeGrafter"/>
</dbReference>
<evidence type="ECO:0000256" key="5">
    <source>
        <dbReference type="ARBA" id="ARBA00022516"/>
    </source>
</evidence>
<dbReference type="GO" id="GO:0004496">
    <property type="term" value="F:mevalonate kinase activity"/>
    <property type="evidence" value="ECO:0007669"/>
    <property type="project" value="UniProtKB-EC"/>
</dbReference>
<evidence type="ECO:0000313" key="15">
    <source>
        <dbReference type="Proteomes" id="UP000230108"/>
    </source>
</evidence>
<dbReference type="InterPro" id="IPR006205">
    <property type="entry name" value="Mev_gal_kin"/>
</dbReference>
<dbReference type="InterPro" id="IPR006203">
    <property type="entry name" value="GHMP_knse_ATP-bd_CS"/>
</dbReference>
<dbReference type="SUPFAM" id="SSF55060">
    <property type="entry name" value="GHMP Kinase, C-terminal domain"/>
    <property type="match status" value="1"/>
</dbReference>
<dbReference type="GO" id="GO:0019287">
    <property type="term" value="P:isopentenyl diphosphate biosynthetic process, mevalonate pathway"/>
    <property type="evidence" value="ECO:0007669"/>
    <property type="project" value="UniProtKB-UniPathway"/>
</dbReference>
<evidence type="ECO:0000256" key="11">
    <source>
        <dbReference type="ARBA" id="ARBA00023098"/>
    </source>
</evidence>
<evidence type="ECO:0000256" key="10">
    <source>
        <dbReference type="ARBA" id="ARBA00022842"/>
    </source>
</evidence>
<keyword evidence="10" id="KW-0460">Magnesium</keyword>
<evidence type="ECO:0000256" key="12">
    <source>
        <dbReference type="ARBA" id="ARBA00029438"/>
    </source>
</evidence>
<organism evidence="14 15">
    <name type="scientific">Candidatus Roizmanbacteria bacterium CG_4_10_14_0_8_um_filter_39_9</name>
    <dbReference type="NCBI Taxonomy" id="1974829"/>
    <lineage>
        <taxon>Bacteria</taxon>
        <taxon>Candidatus Roizmaniibacteriota</taxon>
    </lineage>
</organism>
<keyword evidence="4" id="KW-0963">Cytoplasm</keyword>
<proteinExistence type="inferred from homology"/>
<dbReference type="Pfam" id="PF00288">
    <property type="entry name" value="GHMP_kinases_N"/>
    <property type="match status" value="1"/>
</dbReference>
<dbReference type="EMBL" id="PFLF01000005">
    <property type="protein sequence ID" value="PIY69524.1"/>
    <property type="molecule type" value="Genomic_DNA"/>
</dbReference>
<protein>
    <recommendedName>
        <fullName evidence="3">mevalonate kinase</fullName>
        <ecNumber evidence="3">2.7.1.36</ecNumber>
    </recommendedName>
</protein>
<keyword evidence="5" id="KW-0444">Lipid biosynthesis</keyword>
<dbReference type="InterPro" id="IPR014721">
    <property type="entry name" value="Ribsml_uS5_D2-typ_fold_subgr"/>
</dbReference>
<dbReference type="PANTHER" id="PTHR43290:SF2">
    <property type="entry name" value="MEVALONATE KINASE"/>
    <property type="match status" value="1"/>
</dbReference>
<evidence type="ECO:0000256" key="6">
    <source>
        <dbReference type="ARBA" id="ARBA00022679"/>
    </source>
</evidence>
<dbReference type="PROSITE" id="PS00627">
    <property type="entry name" value="GHMP_KINASES_ATP"/>
    <property type="match status" value="1"/>
</dbReference>
<keyword evidence="9" id="KW-0067">ATP-binding</keyword>
<evidence type="ECO:0000256" key="7">
    <source>
        <dbReference type="ARBA" id="ARBA00022741"/>
    </source>
</evidence>
<evidence type="ECO:0000256" key="9">
    <source>
        <dbReference type="ARBA" id="ARBA00022840"/>
    </source>
</evidence>
<dbReference type="InterPro" id="IPR036554">
    <property type="entry name" value="GHMP_kinase_C_sf"/>
</dbReference>
<comment type="pathway">
    <text evidence="12">Isoprenoid biosynthesis; isopentenyl diphosphate biosynthesis via mevalonate pathway; isopentenyl diphosphate from (R)-mevalonate: step 1/3.</text>
</comment>
<evidence type="ECO:0000259" key="13">
    <source>
        <dbReference type="Pfam" id="PF00288"/>
    </source>
</evidence>
<dbReference type="PANTHER" id="PTHR43290">
    <property type="entry name" value="MEVALONATE KINASE"/>
    <property type="match status" value="1"/>
</dbReference>
<accession>A0A2M7QE80</accession>
<dbReference type="PRINTS" id="PR00959">
    <property type="entry name" value="MEVGALKINASE"/>
</dbReference>
<dbReference type="Gene3D" id="3.30.230.10">
    <property type="match status" value="1"/>
</dbReference>
<dbReference type="Gene3D" id="3.30.70.890">
    <property type="entry name" value="GHMP kinase, C-terminal domain"/>
    <property type="match status" value="1"/>
</dbReference>
<evidence type="ECO:0000256" key="3">
    <source>
        <dbReference type="ARBA" id="ARBA00012103"/>
    </source>
</evidence>
<evidence type="ECO:0000256" key="8">
    <source>
        <dbReference type="ARBA" id="ARBA00022777"/>
    </source>
</evidence>
<evidence type="ECO:0000256" key="1">
    <source>
        <dbReference type="ARBA" id="ARBA00004496"/>
    </source>
</evidence>
<dbReference type="Proteomes" id="UP000230108">
    <property type="component" value="Unassembled WGS sequence"/>
</dbReference>
<dbReference type="NCBIfam" id="TIGR00549">
    <property type="entry name" value="mevalon_kin"/>
    <property type="match status" value="1"/>
</dbReference>
<keyword evidence="8 14" id="KW-0418">Kinase</keyword>
<keyword evidence="7" id="KW-0547">Nucleotide-binding</keyword>
<evidence type="ECO:0000256" key="4">
    <source>
        <dbReference type="ARBA" id="ARBA00022490"/>
    </source>
</evidence>
<dbReference type="SUPFAM" id="SSF54211">
    <property type="entry name" value="Ribosomal protein S5 domain 2-like"/>
    <property type="match status" value="1"/>
</dbReference>
<comment type="similarity">
    <text evidence="2">Belongs to the GHMP kinase family. Mevalonate kinase subfamily.</text>
</comment>
<dbReference type="InterPro" id="IPR006204">
    <property type="entry name" value="GHMP_kinase_N_dom"/>
</dbReference>
<evidence type="ECO:0000256" key="2">
    <source>
        <dbReference type="ARBA" id="ARBA00006495"/>
    </source>
</evidence>
<gene>
    <name evidence="14" type="primary">mvk</name>
    <name evidence="14" type="ORF">COY90_00190</name>
</gene>
<dbReference type="InterPro" id="IPR020568">
    <property type="entry name" value="Ribosomal_Su5_D2-typ_SF"/>
</dbReference>